<dbReference type="EMBL" id="FO818640">
    <property type="protein sequence ID" value="CDM93516.1"/>
    <property type="molecule type" value="Genomic_DNA"/>
</dbReference>
<keyword evidence="2" id="KW-1185">Reference proteome</keyword>
<organism evidence="1 2">
    <name type="scientific">Limnospira indica PCC 8005</name>
    <dbReference type="NCBI Taxonomy" id="376219"/>
    <lineage>
        <taxon>Bacteria</taxon>
        <taxon>Bacillati</taxon>
        <taxon>Cyanobacteriota</taxon>
        <taxon>Cyanophyceae</taxon>
        <taxon>Oscillatoriophycideae</taxon>
        <taxon>Oscillatoriales</taxon>
        <taxon>Sirenicapillariaceae</taxon>
        <taxon>Limnospira</taxon>
    </lineage>
</organism>
<gene>
    <name evidence="1" type="ORF">ARTHRO_11189</name>
</gene>
<name>A0A9P1NY62_9CYAN</name>
<reference evidence="1 2" key="1">
    <citation type="submission" date="2014-02" db="EMBL/GenBank/DDBJ databases">
        <authorList>
            <person name="Genoscope - CEA"/>
        </authorList>
    </citation>
    <scope>NUCLEOTIDE SEQUENCE [LARGE SCALE GENOMIC DNA]</scope>
    <source>
        <strain evidence="1 2">PCC 8005</strain>
    </source>
</reference>
<evidence type="ECO:0000313" key="2">
    <source>
        <dbReference type="Proteomes" id="UP000032946"/>
    </source>
</evidence>
<accession>A0A9P1NY62</accession>
<sequence>MIGDRPLAFPEGKRVDTAPQELDMTLNELWCSGIHQLNPPTTRPRTPTR</sequence>
<proteinExistence type="predicted"/>
<dbReference type="Proteomes" id="UP000032946">
    <property type="component" value="Chromosome"/>
</dbReference>
<dbReference type="AlphaFoldDB" id="A0A9P1NY62"/>
<evidence type="ECO:0000313" key="1">
    <source>
        <dbReference type="EMBL" id="CDM93516.1"/>
    </source>
</evidence>
<protein>
    <submittedName>
        <fullName evidence="1">Uncharacterized protein</fullName>
    </submittedName>
</protein>